<dbReference type="Pfam" id="PF01909">
    <property type="entry name" value="NTP_transf_2"/>
    <property type="match status" value="1"/>
</dbReference>
<dbReference type="Proteomes" id="UP000318509">
    <property type="component" value="Unassembled WGS sequence"/>
</dbReference>
<dbReference type="AlphaFoldDB" id="A0A537JUZ9"/>
<dbReference type="InterPro" id="IPR043519">
    <property type="entry name" value="NT_sf"/>
</dbReference>
<organism evidence="2 3">
    <name type="scientific">Candidatus Segetimicrobium genomatis</name>
    <dbReference type="NCBI Taxonomy" id="2569760"/>
    <lineage>
        <taxon>Bacteria</taxon>
        <taxon>Bacillati</taxon>
        <taxon>Candidatus Sysuimicrobiota</taxon>
        <taxon>Candidatus Sysuimicrobiia</taxon>
        <taxon>Candidatus Sysuimicrobiales</taxon>
        <taxon>Candidatus Segetimicrobiaceae</taxon>
        <taxon>Candidatus Segetimicrobium</taxon>
    </lineage>
</organism>
<comment type="caution">
    <text evidence="2">The sequence shown here is derived from an EMBL/GenBank/DDBJ whole genome shotgun (WGS) entry which is preliminary data.</text>
</comment>
<keyword evidence="2" id="KW-0808">Transferase</keyword>
<dbReference type="GO" id="GO:0016779">
    <property type="term" value="F:nucleotidyltransferase activity"/>
    <property type="evidence" value="ECO:0007669"/>
    <property type="project" value="InterPro"/>
</dbReference>
<evidence type="ECO:0000313" key="2">
    <source>
        <dbReference type="EMBL" id="TMI87343.1"/>
    </source>
</evidence>
<dbReference type="SUPFAM" id="SSF81301">
    <property type="entry name" value="Nucleotidyltransferase"/>
    <property type="match status" value="1"/>
</dbReference>
<accession>A0A537JUZ9</accession>
<evidence type="ECO:0000313" key="3">
    <source>
        <dbReference type="Proteomes" id="UP000318509"/>
    </source>
</evidence>
<evidence type="ECO:0000259" key="1">
    <source>
        <dbReference type="Pfam" id="PF01909"/>
    </source>
</evidence>
<name>A0A537JUZ9_9BACT</name>
<sequence length="111" mass="12607">MRRMQRKQLQKTIDRMARLIVRRFDPDRIILFGSHARGQAGPDSDVDLLVVMAVPGSKRDKAVEIAVALHGFRLPKDVIVTTPEEFAWRKEIAGTIERPATREGKVLYARA</sequence>
<protein>
    <submittedName>
        <fullName evidence="2">Nucleotidyltransferase domain-containing protein</fullName>
    </submittedName>
</protein>
<reference evidence="2 3" key="1">
    <citation type="journal article" date="2019" name="Nat. Microbiol.">
        <title>Mediterranean grassland soil C-N compound turnover is dependent on rainfall and depth, and is mediated by genomically divergent microorganisms.</title>
        <authorList>
            <person name="Diamond S."/>
            <person name="Andeer P.F."/>
            <person name="Li Z."/>
            <person name="Crits-Christoph A."/>
            <person name="Burstein D."/>
            <person name="Anantharaman K."/>
            <person name="Lane K.R."/>
            <person name="Thomas B.C."/>
            <person name="Pan C."/>
            <person name="Northen T.R."/>
            <person name="Banfield J.F."/>
        </authorList>
    </citation>
    <scope>NUCLEOTIDE SEQUENCE [LARGE SCALE GENOMIC DNA]</scope>
    <source>
        <strain evidence="2">NP_3</strain>
    </source>
</reference>
<dbReference type="EMBL" id="VBAK01000161">
    <property type="protein sequence ID" value="TMI87343.1"/>
    <property type="molecule type" value="Genomic_DNA"/>
</dbReference>
<dbReference type="PANTHER" id="PTHR37030">
    <property type="entry name" value="NUCLEOTIDYLTRANSFERASE"/>
    <property type="match status" value="1"/>
</dbReference>
<dbReference type="CDD" id="cd05403">
    <property type="entry name" value="NT_KNTase_like"/>
    <property type="match status" value="1"/>
</dbReference>
<proteinExistence type="predicted"/>
<gene>
    <name evidence="2" type="ORF">E6H00_15885</name>
</gene>
<feature type="domain" description="Polymerase nucleotidyl transferase" evidence="1">
    <location>
        <begin position="20"/>
        <end position="98"/>
    </location>
</feature>
<dbReference type="PANTHER" id="PTHR37030:SF1">
    <property type="entry name" value="NUCLEOTIDYLTRANSFERASE"/>
    <property type="match status" value="1"/>
</dbReference>
<dbReference type="Gene3D" id="3.30.460.10">
    <property type="entry name" value="Beta Polymerase, domain 2"/>
    <property type="match status" value="1"/>
</dbReference>
<dbReference type="InterPro" id="IPR002934">
    <property type="entry name" value="Polymerase_NTP_transf_dom"/>
</dbReference>